<proteinExistence type="predicted"/>
<accession>A0A8J4YIR6</accession>
<sequence>MIRKDNIVTKIEKLHREYSSSRKVANRRSEAQISKKKGFWGTSRQPLRRGTRECADHETNQEDKEFPPRPTGARTSRKMGGVRFRPCAQETRQSLRLERPLLSPPANKKRLPFPSSVAQSSPRRRPAPTLQLLSQMKNTEQLGERVLRRGRKRATKKHRLSSTGGHAGSNQADRSFRDIRAD</sequence>
<dbReference type="OrthoDB" id="8044640at2759"/>
<dbReference type="Proteomes" id="UP000770661">
    <property type="component" value="Unassembled WGS sequence"/>
</dbReference>
<comment type="caution">
    <text evidence="2">The sequence shown here is derived from an EMBL/GenBank/DDBJ whole genome shotgun (WGS) entry which is preliminary data.</text>
</comment>
<evidence type="ECO:0000313" key="3">
    <source>
        <dbReference type="Proteomes" id="UP000770661"/>
    </source>
</evidence>
<feature type="compositionally biased region" description="Basic and acidic residues" evidence="1">
    <location>
        <begin position="50"/>
        <end position="67"/>
    </location>
</feature>
<protein>
    <submittedName>
        <fullName evidence="2">Uncharacterized protein</fullName>
    </submittedName>
</protein>
<gene>
    <name evidence="2" type="ORF">GWK47_034645</name>
</gene>
<organism evidence="2 3">
    <name type="scientific">Chionoecetes opilio</name>
    <name type="common">Atlantic snow crab</name>
    <name type="synonym">Cancer opilio</name>
    <dbReference type="NCBI Taxonomy" id="41210"/>
    <lineage>
        <taxon>Eukaryota</taxon>
        <taxon>Metazoa</taxon>
        <taxon>Ecdysozoa</taxon>
        <taxon>Arthropoda</taxon>
        <taxon>Crustacea</taxon>
        <taxon>Multicrustacea</taxon>
        <taxon>Malacostraca</taxon>
        <taxon>Eumalacostraca</taxon>
        <taxon>Eucarida</taxon>
        <taxon>Decapoda</taxon>
        <taxon>Pleocyemata</taxon>
        <taxon>Brachyura</taxon>
        <taxon>Eubrachyura</taxon>
        <taxon>Majoidea</taxon>
        <taxon>Majidae</taxon>
        <taxon>Chionoecetes</taxon>
    </lineage>
</organism>
<feature type="compositionally biased region" description="Basic residues" evidence="1">
    <location>
        <begin position="148"/>
        <end position="160"/>
    </location>
</feature>
<evidence type="ECO:0000256" key="1">
    <source>
        <dbReference type="SAM" id="MobiDB-lite"/>
    </source>
</evidence>
<feature type="region of interest" description="Disordered" evidence="1">
    <location>
        <begin position="22"/>
        <end position="182"/>
    </location>
</feature>
<dbReference type="AlphaFoldDB" id="A0A8J4YIR6"/>
<dbReference type="EMBL" id="JACEEZ010003403">
    <property type="protein sequence ID" value="KAG0727438.1"/>
    <property type="molecule type" value="Genomic_DNA"/>
</dbReference>
<keyword evidence="3" id="KW-1185">Reference proteome</keyword>
<reference evidence="2" key="1">
    <citation type="submission" date="2020-07" db="EMBL/GenBank/DDBJ databases">
        <title>The High-quality genome of the commercially important snow crab, Chionoecetes opilio.</title>
        <authorList>
            <person name="Jeong J.-H."/>
            <person name="Ryu S."/>
        </authorList>
    </citation>
    <scope>NUCLEOTIDE SEQUENCE</scope>
    <source>
        <strain evidence="2">MADBK_172401_WGS</strain>
        <tissue evidence="2">Digestive gland</tissue>
    </source>
</reference>
<name>A0A8J4YIR6_CHIOP</name>
<evidence type="ECO:0000313" key="2">
    <source>
        <dbReference type="EMBL" id="KAG0727438.1"/>
    </source>
</evidence>
<feature type="compositionally biased region" description="Polar residues" evidence="1">
    <location>
        <begin position="161"/>
        <end position="173"/>
    </location>
</feature>
<feature type="compositionally biased region" description="Polar residues" evidence="1">
    <location>
        <begin position="131"/>
        <end position="141"/>
    </location>
</feature>